<organism evidence="3 4">
    <name type="scientific">Petrolisthes cinctipes</name>
    <name type="common">Flat porcelain crab</name>
    <dbReference type="NCBI Taxonomy" id="88211"/>
    <lineage>
        <taxon>Eukaryota</taxon>
        <taxon>Metazoa</taxon>
        <taxon>Ecdysozoa</taxon>
        <taxon>Arthropoda</taxon>
        <taxon>Crustacea</taxon>
        <taxon>Multicrustacea</taxon>
        <taxon>Malacostraca</taxon>
        <taxon>Eumalacostraca</taxon>
        <taxon>Eucarida</taxon>
        <taxon>Decapoda</taxon>
        <taxon>Pleocyemata</taxon>
        <taxon>Anomura</taxon>
        <taxon>Galatheoidea</taxon>
        <taxon>Porcellanidae</taxon>
        <taxon>Petrolisthes</taxon>
    </lineage>
</organism>
<dbReference type="EMBL" id="JAWQEG010006223">
    <property type="protein sequence ID" value="KAK3855425.1"/>
    <property type="molecule type" value="Genomic_DNA"/>
</dbReference>
<proteinExistence type="predicted"/>
<evidence type="ECO:0008006" key="5">
    <source>
        <dbReference type="Google" id="ProtNLM"/>
    </source>
</evidence>
<dbReference type="Proteomes" id="UP001286313">
    <property type="component" value="Unassembled WGS sequence"/>
</dbReference>
<feature type="compositionally biased region" description="Basic and acidic residues" evidence="2">
    <location>
        <begin position="86"/>
        <end position="95"/>
    </location>
</feature>
<gene>
    <name evidence="3" type="ORF">Pcinc_038174</name>
</gene>
<evidence type="ECO:0000256" key="2">
    <source>
        <dbReference type="SAM" id="MobiDB-lite"/>
    </source>
</evidence>
<comment type="caution">
    <text evidence="3">The sequence shown here is derived from an EMBL/GenBank/DDBJ whole genome shotgun (WGS) entry which is preliminary data.</text>
</comment>
<dbReference type="AlphaFoldDB" id="A0AAE1BRL1"/>
<feature type="compositionally biased region" description="Polar residues" evidence="2">
    <location>
        <begin position="31"/>
        <end position="42"/>
    </location>
</feature>
<accession>A0AAE1BRL1</accession>
<reference evidence="3" key="1">
    <citation type="submission" date="2023-10" db="EMBL/GenBank/DDBJ databases">
        <title>Genome assemblies of two species of porcelain crab, Petrolisthes cinctipes and Petrolisthes manimaculis (Anomura: Porcellanidae).</title>
        <authorList>
            <person name="Angst P."/>
        </authorList>
    </citation>
    <scope>NUCLEOTIDE SEQUENCE</scope>
    <source>
        <strain evidence="3">PB745_01</strain>
        <tissue evidence="3">Gill</tissue>
    </source>
</reference>
<feature type="region of interest" description="Disordered" evidence="2">
    <location>
        <begin position="19"/>
        <end position="95"/>
    </location>
</feature>
<sequence length="521" mass="58051">MASNQVNLMEGEQAVGLSDALMDRAAEEGSENNSEGTFQVYQSRKKKRKDRESLEGNGDNSIALINKRPRDAAPDAESTAEEDTQPVDKTKATGERKRLYFSNSCGLTLSQKRLWSAKLAQQYRSFKPTLKEGLNRPFITVEGTEAVATLTTEGYDGVVMEQPKDTGNLTKVFIAPYDRLLDPELLQDDDRVVWAKRHVVRGEKKKSVVALVRGEVPEKLHVLGNGYRRVHKYIEQPIQCYNCSRWNHKAWSCRYEVCCRFCGKNHHSSECGKKIKEGETVEVRCCNCGKPHNAASKLCEKRPKMSSKPDNKVKFVDAPVPIRNAWDGTDEIGMAGDQVTSHVAPEGLSAPGNGPSVAISSTSPPIIPSTTVSHTASPAMLPPTAPPLPHHDSTPDNGILQDIMREMRVNFAKLYEKVDTLEKKYEAKMDTLEKKCEEKINEMEKKYEALKEEVSAAKGNNKKKDEEEEITPLELKQNCQAIENVLMNLAISAQKEKITKSSLREAVVTALSNSNQVQYNG</sequence>
<keyword evidence="4" id="KW-1185">Reference proteome</keyword>
<keyword evidence="1" id="KW-0175">Coiled coil</keyword>
<name>A0AAE1BRL1_PETCI</name>
<evidence type="ECO:0000256" key="1">
    <source>
        <dbReference type="SAM" id="Coils"/>
    </source>
</evidence>
<feature type="coiled-coil region" evidence="1">
    <location>
        <begin position="404"/>
        <end position="467"/>
    </location>
</feature>
<evidence type="ECO:0000313" key="3">
    <source>
        <dbReference type="EMBL" id="KAK3855425.1"/>
    </source>
</evidence>
<protein>
    <recommendedName>
        <fullName evidence="5">Gag-like protein</fullName>
    </recommendedName>
</protein>
<evidence type="ECO:0000313" key="4">
    <source>
        <dbReference type="Proteomes" id="UP001286313"/>
    </source>
</evidence>